<feature type="compositionally biased region" description="Low complexity" evidence="1">
    <location>
        <begin position="8"/>
        <end position="31"/>
    </location>
</feature>
<proteinExistence type="predicted"/>
<sequence>MAMRDLVSGAAACGDSSSSSANPLASLANALVGSSSKTQERLKEIPTSTPTDPTSQFYSTALPVNHLPGSEFDKPLLDANYQASEFLHRFRGANGMEETWDEIQREAGVAGPRQLVPAIQQQPLDGSKFRPAGENNVVDSVASVSHERN</sequence>
<protein>
    <submittedName>
        <fullName evidence="2">Uncharacterized protein</fullName>
    </submittedName>
</protein>
<dbReference type="AlphaFoldDB" id="A0AAQ3RL36"/>
<evidence type="ECO:0000313" key="3">
    <source>
        <dbReference type="Proteomes" id="UP001374535"/>
    </source>
</evidence>
<reference evidence="2 3" key="1">
    <citation type="journal article" date="2023" name="Life. Sci Alliance">
        <title>Evolutionary insights into 3D genome organization and epigenetic landscape of Vigna mungo.</title>
        <authorList>
            <person name="Junaid A."/>
            <person name="Singh B."/>
            <person name="Bhatia S."/>
        </authorList>
    </citation>
    <scope>NUCLEOTIDE SEQUENCE [LARGE SCALE GENOMIC DNA]</scope>
    <source>
        <strain evidence="2">Urdbean</strain>
    </source>
</reference>
<keyword evidence="3" id="KW-1185">Reference proteome</keyword>
<feature type="compositionally biased region" description="Polar residues" evidence="1">
    <location>
        <begin position="46"/>
        <end position="57"/>
    </location>
</feature>
<gene>
    <name evidence="2" type="ORF">V8G54_025388</name>
</gene>
<organism evidence="2 3">
    <name type="scientific">Vigna mungo</name>
    <name type="common">Black gram</name>
    <name type="synonym">Phaseolus mungo</name>
    <dbReference type="NCBI Taxonomy" id="3915"/>
    <lineage>
        <taxon>Eukaryota</taxon>
        <taxon>Viridiplantae</taxon>
        <taxon>Streptophyta</taxon>
        <taxon>Embryophyta</taxon>
        <taxon>Tracheophyta</taxon>
        <taxon>Spermatophyta</taxon>
        <taxon>Magnoliopsida</taxon>
        <taxon>eudicotyledons</taxon>
        <taxon>Gunneridae</taxon>
        <taxon>Pentapetalae</taxon>
        <taxon>rosids</taxon>
        <taxon>fabids</taxon>
        <taxon>Fabales</taxon>
        <taxon>Fabaceae</taxon>
        <taxon>Papilionoideae</taxon>
        <taxon>50 kb inversion clade</taxon>
        <taxon>NPAAA clade</taxon>
        <taxon>indigoferoid/millettioid clade</taxon>
        <taxon>Phaseoleae</taxon>
        <taxon>Vigna</taxon>
    </lineage>
</organism>
<evidence type="ECO:0000256" key="1">
    <source>
        <dbReference type="SAM" id="MobiDB-lite"/>
    </source>
</evidence>
<dbReference type="Proteomes" id="UP001374535">
    <property type="component" value="Chromosome 8"/>
</dbReference>
<name>A0AAQ3RL36_VIGMU</name>
<evidence type="ECO:0000313" key="2">
    <source>
        <dbReference type="EMBL" id="WVY99318.1"/>
    </source>
</evidence>
<feature type="region of interest" description="Disordered" evidence="1">
    <location>
        <begin position="1"/>
        <end position="57"/>
    </location>
</feature>
<dbReference type="EMBL" id="CP144693">
    <property type="protein sequence ID" value="WVY99318.1"/>
    <property type="molecule type" value="Genomic_DNA"/>
</dbReference>
<feature type="region of interest" description="Disordered" evidence="1">
    <location>
        <begin position="124"/>
        <end position="149"/>
    </location>
</feature>
<accession>A0AAQ3RL36</accession>